<dbReference type="GO" id="GO:0071161">
    <property type="term" value="F:cyanophycin synthetase activity (L-arginine-adding)"/>
    <property type="evidence" value="ECO:0007669"/>
    <property type="project" value="UniProtKB-EC"/>
</dbReference>
<dbReference type="OrthoDB" id="9803907at2"/>
<dbReference type="PANTHER" id="PTHR23135:SF18">
    <property type="entry name" value="CYANOPHYCIN SYNTHETASE"/>
    <property type="match status" value="1"/>
</dbReference>
<evidence type="ECO:0000256" key="3">
    <source>
        <dbReference type="ARBA" id="ARBA00011738"/>
    </source>
</evidence>
<dbReference type="SUPFAM" id="SSF56059">
    <property type="entry name" value="Glutathione synthetase ATP-binding domain-like"/>
    <property type="match status" value="1"/>
</dbReference>
<dbReference type="NCBIfam" id="TIGR02068">
    <property type="entry name" value="cya_phycin_syn"/>
    <property type="match status" value="1"/>
</dbReference>
<evidence type="ECO:0000256" key="12">
    <source>
        <dbReference type="ARBA" id="ARBA00048425"/>
    </source>
</evidence>
<comment type="similarity">
    <text evidence="2">In the C-terminal section; belongs to the MurCDEF family.</text>
</comment>
<dbReference type="Pfam" id="PF08245">
    <property type="entry name" value="Mur_ligase_M"/>
    <property type="match status" value="1"/>
</dbReference>
<evidence type="ECO:0000256" key="8">
    <source>
        <dbReference type="ARBA" id="ARBA00022741"/>
    </source>
</evidence>
<dbReference type="AlphaFoldDB" id="A0A562PLB6"/>
<dbReference type="InterPro" id="IPR004101">
    <property type="entry name" value="Mur_ligase_C"/>
</dbReference>
<dbReference type="InterPro" id="IPR011810">
    <property type="entry name" value="Cya_phycin_syn"/>
</dbReference>
<evidence type="ECO:0000313" key="18">
    <source>
        <dbReference type="Proteomes" id="UP000437862"/>
    </source>
</evidence>
<evidence type="ECO:0000313" key="16">
    <source>
        <dbReference type="EMBL" id="TWI45272.1"/>
    </source>
</evidence>
<evidence type="ECO:0000256" key="4">
    <source>
        <dbReference type="ARBA" id="ARBA00012968"/>
    </source>
</evidence>
<gene>
    <name evidence="15" type="primary">cphA</name>
    <name evidence="15" type="ORF">GO485_19475</name>
    <name evidence="16" type="ORF">IP92_03648</name>
</gene>
<dbReference type="Pfam" id="PF18921">
    <property type="entry name" value="Cyanophycin_syn"/>
    <property type="match status" value="1"/>
</dbReference>
<comment type="catalytic activity">
    <reaction evidence="12">
        <text>[L-4-(L-arginin-2-N-yl)aspartate](n) + L-aspartate + ATP = [L-4-(L-arginin-2-N-yl)aspartate](n)-L-aspartate + ADP + phosphate + H(+)</text>
        <dbReference type="Rhea" id="RHEA:13277"/>
        <dbReference type="Rhea" id="RHEA-COMP:13728"/>
        <dbReference type="Rhea" id="RHEA-COMP:13733"/>
        <dbReference type="ChEBI" id="CHEBI:15378"/>
        <dbReference type="ChEBI" id="CHEBI:29991"/>
        <dbReference type="ChEBI" id="CHEBI:30616"/>
        <dbReference type="ChEBI" id="CHEBI:43474"/>
        <dbReference type="ChEBI" id="CHEBI:137986"/>
        <dbReference type="ChEBI" id="CHEBI:137990"/>
        <dbReference type="ChEBI" id="CHEBI:456216"/>
        <dbReference type="EC" id="6.3.2.29"/>
    </reaction>
</comment>
<evidence type="ECO:0000256" key="11">
    <source>
        <dbReference type="ARBA" id="ARBA00048094"/>
    </source>
</evidence>
<evidence type="ECO:0000313" key="15">
    <source>
        <dbReference type="EMBL" id="QGZ41033.1"/>
    </source>
</evidence>
<dbReference type="Gene3D" id="3.90.190.20">
    <property type="entry name" value="Mur ligase, C-terminal domain"/>
    <property type="match status" value="1"/>
</dbReference>
<comment type="function">
    <text evidence="1">Catalyzes the ATP-dependent polymerization of arginine and aspartate to multi-L-arginyl-poly-L-aspartic acid (cyanophycin; a water-insoluble reserve polymer).</text>
</comment>
<dbReference type="Pfam" id="PF02955">
    <property type="entry name" value="GSH-S_ATP"/>
    <property type="match status" value="1"/>
</dbReference>
<dbReference type="InterPro" id="IPR011761">
    <property type="entry name" value="ATP-grasp"/>
</dbReference>
<sequence length="876" mass="92550">MNIIEQRLLRGRNLYSHHPCLLTVLDTGDLKDARTDAIPGFVERLLELLPSLYDHRCSVGKYAGFVQTLRAGTNIAHVVEHVTLALQCLAGTTVNTGRTHEAGDGKYRVVCAYELEQVVTDAFDAAVALVTALARGEPYALSEAVAALRETAEDHAIGTSTGAIVSAAKARGIPVLRLTEEANLFLLGWGARQKRLQATITADTGHIAVGIASDKQLTKALLQEAGVPVPEGVTVRTVEQAQRAARRLGGTVTVKPLDGNHGRGVTTRCNTPEDVALAFERARMHGRRIIVERYVTGHDYRVLVANGKVAAAALRRPPAVTGDGVANVRALVERENLNPARGEGHTNILTKIPLDGHAETMLAEQGLTFDSVPAAGVVVTLRGNANLSTGGTAEDVTDLLPASTRMLCVRAAQKIGLDVAGLDVICADIAQPLEEQGGAIIEVNAAPGIRMHQYPSAGTPRNAGEAIVEGMFGTSDGRIPVIAVTGTNGKTTTTLMLDHSVRATGVRTGCTTTEGVFIDGTCIRRGDCAGYWSARTVLTDPNVDFAVLETARGGILKRGLAFDRCDVAVVLNVSHDHLGLDGVNTIDDLARVKAVVAKAASKAVVLNAQDAYCVAMADELEPHVERLYFSCDPDNPVLLRHVENGGRAAYLQDGALILADGTRRHRILWAEEMPAALDGCARHNIANALAAGAALLAAGLRIAQIADGLASFVSDNQANPLRTNVYDVRGVKVVVDYAHNPAAYAALGQTARGMSQRRTVAVITAPGDRRDEDLALVGETCGGAFDEVVVYESPSEHRGRRPGERAALMAAGAIRSSTSVHLELATDAALRLALSRCQPGDVMLFATGTSVTELVDALRTTDPESAERIALAATGN</sequence>
<protein>
    <recommendedName>
        <fullName evidence="6">Cyanophycin synthetase</fullName>
        <ecNumber evidence="5">6.3.2.29</ecNumber>
        <ecNumber evidence="4">6.3.2.30</ecNumber>
    </recommendedName>
    <alternativeName>
        <fullName evidence="10">Cyanophycin synthase</fullName>
    </alternativeName>
</protein>
<accession>A0A562PLB6</accession>
<dbReference type="SUPFAM" id="SSF53623">
    <property type="entry name" value="MurD-like peptide ligases, catalytic domain"/>
    <property type="match status" value="1"/>
</dbReference>
<evidence type="ECO:0000256" key="10">
    <source>
        <dbReference type="ARBA" id="ARBA00031353"/>
    </source>
</evidence>
<keyword evidence="8 13" id="KW-0547">Nucleotide-binding</keyword>
<proteinExistence type="inferred from homology"/>
<dbReference type="SUPFAM" id="SSF53244">
    <property type="entry name" value="MurD-like peptide ligases, peptide-binding domain"/>
    <property type="match status" value="1"/>
</dbReference>
<evidence type="ECO:0000256" key="6">
    <source>
        <dbReference type="ARBA" id="ARBA00022036"/>
    </source>
</evidence>
<reference evidence="16 17" key="1">
    <citation type="journal article" date="2015" name="Stand. Genomic Sci.">
        <title>Genomic Encyclopedia of Bacterial and Archaeal Type Strains, Phase III: the genomes of soil and plant-associated and newly described type strains.</title>
        <authorList>
            <person name="Whitman W.B."/>
            <person name="Woyke T."/>
            <person name="Klenk H.P."/>
            <person name="Zhou Y."/>
            <person name="Lilburn T.G."/>
            <person name="Beck B.J."/>
            <person name="De Vos P."/>
            <person name="Vandamme P."/>
            <person name="Eisen J.A."/>
            <person name="Garrity G."/>
            <person name="Hugenholtz P."/>
            <person name="Kyrpides N.C."/>
        </authorList>
    </citation>
    <scope>NUCLEOTIDE SEQUENCE [LARGE SCALE GENOMIC DNA]</scope>
    <source>
        <strain evidence="16 17">CGMCC 1.10685</strain>
    </source>
</reference>
<dbReference type="GO" id="GO:0005524">
    <property type="term" value="F:ATP binding"/>
    <property type="evidence" value="ECO:0007669"/>
    <property type="project" value="UniProtKB-UniRule"/>
</dbReference>
<evidence type="ECO:0000256" key="9">
    <source>
        <dbReference type="ARBA" id="ARBA00022840"/>
    </source>
</evidence>
<dbReference type="InterPro" id="IPR004218">
    <property type="entry name" value="GSHS_ATP-bd"/>
</dbReference>
<reference evidence="15 18" key="3">
    <citation type="submission" date="2019-12" db="EMBL/GenBank/DDBJ databases">
        <title>Draft Genome Sequences of Six Type Strains of the Genus Massilia.</title>
        <authorList>
            <person name="Miess H."/>
            <person name="Frediansyah A."/>
            <person name="Goeker M."/>
            <person name="Gross H."/>
        </authorList>
    </citation>
    <scope>NUCLEOTIDE SEQUENCE [LARGE SCALE GENOMIC DNA]</scope>
    <source>
        <strain evidence="15 18">DSM 26639</strain>
    </source>
</reference>
<dbReference type="InterPro" id="IPR036615">
    <property type="entry name" value="Mur_ligase_C_dom_sf"/>
</dbReference>
<evidence type="ECO:0000256" key="7">
    <source>
        <dbReference type="ARBA" id="ARBA00022598"/>
    </source>
</evidence>
<dbReference type="Gene3D" id="3.40.1190.10">
    <property type="entry name" value="Mur-like, catalytic domain"/>
    <property type="match status" value="1"/>
</dbReference>
<dbReference type="NCBIfam" id="NF010623">
    <property type="entry name" value="PRK14016.1"/>
    <property type="match status" value="1"/>
</dbReference>
<keyword evidence="18" id="KW-1185">Reference proteome</keyword>
<keyword evidence="9 13" id="KW-0067">ATP-binding</keyword>
<feature type="domain" description="ATP-grasp" evidence="14">
    <location>
        <begin position="219"/>
        <end position="472"/>
    </location>
</feature>
<comment type="subunit">
    <text evidence="3">Homodimer.</text>
</comment>
<dbReference type="EMBL" id="VLKW01000007">
    <property type="protein sequence ID" value="TWI45272.1"/>
    <property type="molecule type" value="Genomic_DNA"/>
</dbReference>
<dbReference type="PROSITE" id="PS50975">
    <property type="entry name" value="ATP_GRASP"/>
    <property type="match status" value="1"/>
</dbReference>
<evidence type="ECO:0000259" key="14">
    <source>
        <dbReference type="PROSITE" id="PS50975"/>
    </source>
</evidence>
<reference evidence="16" key="2">
    <citation type="submission" date="2019-07" db="EMBL/GenBank/DDBJ databases">
        <authorList>
            <person name="Whitman W."/>
            <person name="Huntemann M."/>
            <person name="Clum A."/>
            <person name="Pillay M."/>
            <person name="Palaniappan K."/>
            <person name="Varghese N."/>
            <person name="Mikhailova N."/>
            <person name="Stamatis D."/>
            <person name="Reddy T."/>
            <person name="Daum C."/>
            <person name="Shapiro N."/>
            <person name="Ivanova N."/>
            <person name="Kyrpides N."/>
            <person name="Woyke T."/>
        </authorList>
    </citation>
    <scope>NUCLEOTIDE SEQUENCE</scope>
    <source>
        <strain evidence="16">CGMCC 1.10685</strain>
    </source>
</reference>
<evidence type="ECO:0000256" key="13">
    <source>
        <dbReference type="PROSITE-ProRule" id="PRU00409"/>
    </source>
</evidence>
<dbReference type="GO" id="GO:0004363">
    <property type="term" value="F:glutathione synthase activity"/>
    <property type="evidence" value="ECO:0007669"/>
    <property type="project" value="InterPro"/>
</dbReference>
<dbReference type="Proteomes" id="UP000315112">
    <property type="component" value="Unassembled WGS sequence"/>
</dbReference>
<evidence type="ECO:0000256" key="1">
    <source>
        <dbReference type="ARBA" id="ARBA00003184"/>
    </source>
</evidence>
<evidence type="ECO:0000256" key="2">
    <source>
        <dbReference type="ARBA" id="ARBA00009060"/>
    </source>
</evidence>
<dbReference type="InterPro" id="IPR044019">
    <property type="entry name" value="Cyanophycin_syn_N"/>
</dbReference>
<dbReference type="Proteomes" id="UP000437862">
    <property type="component" value="Chromosome"/>
</dbReference>
<dbReference type="GO" id="GO:0046872">
    <property type="term" value="F:metal ion binding"/>
    <property type="evidence" value="ECO:0007669"/>
    <property type="project" value="InterPro"/>
</dbReference>
<organism evidence="16 17">
    <name type="scientific">Pseudoduganella flava</name>
    <dbReference type="NCBI Taxonomy" id="871742"/>
    <lineage>
        <taxon>Bacteria</taxon>
        <taxon>Pseudomonadati</taxon>
        <taxon>Pseudomonadota</taxon>
        <taxon>Betaproteobacteria</taxon>
        <taxon>Burkholderiales</taxon>
        <taxon>Oxalobacteraceae</taxon>
        <taxon>Telluria group</taxon>
        <taxon>Pseudoduganella</taxon>
    </lineage>
</organism>
<dbReference type="InterPro" id="IPR036565">
    <property type="entry name" value="Mur-like_cat_sf"/>
</dbReference>
<dbReference type="Gene3D" id="3.30.470.20">
    <property type="entry name" value="ATP-grasp fold, B domain"/>
    <property type="match status" value="2"/>
</dbReference>
<dbReference type="RefSeq" id="WP_145877621.1">
    <property type="nucleotide sequence ID" value="NZ_CP046904.1"/>
</dbReference>
<evidence type="ECO:0000313" key="17">
    <source>
        <dbReference type="Proteomes" id="UP000315112"/>
    </source>
</evidence>
<dbReference type="PANTHER" id="PTHR23135">
    <property type="entry name" value="MUR LIGASE FAMILY MEMBER"/>
    <property type="match status" value="1"/>
</dbReference>
<dbReference type="InterPro" id="IPR013221">
    <property type="entry name" value="Mur_ligase_cen"/>
</dbReference>
<comment type="catalytic activity">
    <reaction evidence="11">
        <text>[L-4-(L-arginin-2-N-yl)aspartate](n)-L-aspartate + L-arginine + ATP = [L-4-(L-arginin-2-N-yl)aspartate](n+1) + ADP + phosphate + H(+)</text>
        <dbReference type="Rhea" id="RHEA:23888"/>
        <dbReference type="Rhea" id="RHEA-COMP:13732"/>
        <dbReference type="Rhea" id="RHEA-COMP:13733"/>
        <dbReference type="ChEBI" id="CHEBI:15378"/>
        <dbReference type="ChEBI" id="CHEBI:30616"/>
        <dbReference type="ChEBI" id="CHEBI:32682"/>
        <dbReference type="ChEBI" id="CHEBI:43474"/>
        <dbReference type="ChEBI" id="CHEBI:137986"/>
        <dbReference type="ChEBI" id="CHEBI:137990"/>
        <dbReference type="ChEBI" id="CHEBI:456216"/>
        <dbReference type="EC" id="6.3.2.30"/>
    </reaction>
</comment>
<dbReference type="GO" id="GO:0071160">
    <property type="term" value="F:cyanophycin synthetase activity (L-aspartate-adding)"/>
    <property type="evidence" value="ECO:0007669"/>
    <property type="project" value="UniProtKB-EC"/>
</dbReference>
<dbReference type="EC" id="6.3.2.30" evidence="4"/>
<dbReference type="Pfam" id="PF02875">
    <property type="entry name" value="Mur_ligase_C"/>
    <property type="match status" value="1"/>
</dbReference>
<dbReference type="EC" id="6.3.2.29" evidence="5"/>
<keyword evidence="7 15" id="KW-0436">Ligase</keyword>
<evidence type="ECO:0000256" key="5">
    <source>
        <dbReference type="ARBA" id="ARBA00013005"/>
    </source>
</evidence>
<name>A0A562PLB6_9BURK</name>
<dbReference type="EMBL" id="CP046904">
    <property type="protein sequence ID" value="QGZ41033.1"/>
    <property type="molecule type" value="Genomic_DNA"/>
</dbReference>